<comment type="caution">
    <text evidence="1">The sequence shown here is derived from an EMBL/GenBank/DDBJ whole genome shotgun (WGS) entry which is preliminary data.</text>
</comment>
<gene>
    <name evidence="1" type="ORF">JI751_14315</name>
</gene>
<dbReference type="EMBL" id="JAERSG010000004">
    <property type="protein sequence ID" value="MBL0748791.1"/>
    <property type="molecule type" value="Genomic_DNA"/>
</dbReference>
<dbReference type="Proteomes" id="UP000636918">
    <property type="component" value="Unassembled WGS sequence"/>
</dbReference>
<name>A0ABS1LE41_9ACTN</name>
<accession>A0ABS1LE41</accession>
<protein>
    <submittedName>
        <fullName evidence="1">Uncharacterized protein</fullName>
    </submittedName>
</protein>
<evidence type="ECO:0000313" key="1">
    <source>
        <dbReference type="EMBL" id="MBL0748791.1"/>
    </source>
</evidence>
<proteinExistence type="predicted"/>
<sequence>MSLTPLEERSVLPFYLNMMGTNARRNATDLWPDLLRAGEDVTLADASWLISSGDRNWRPVVMGAWFSLKFDEHEIGEPLRRAMAESRGSLTAPPLAVACVVLLGRGATDALASYPDPPDASGSFVAAARESVDGGQAEESTAEDRTAFAEMRAIGTSLRDAWRPTR</sequence>
<organism evidence="1 2">
    <name type="scientific">Nocardioides baculatus</name>
    <dbReference type="NCBI Taxonomy" id="2801337"/>
    <lineage>
        <taxon>Bacteria</taxon>
        <taxon>Bacillati</taxon>
        <taxon>Actinomycetota</taxon>
        <taxon>Actinomycetes</taxon>
        <taxon>Propionibacteriales</taxon>
        <taxon>Nocardioidaceae</taxon>
        <taxon>Nocardioides</taxon>
    </lineage>
</organism>
<evidence type="ECO:0000313" key="2">
    <source>
        <dbReference type="Proteomes" id="UP000636918"/>
    </source>
</evidence>
<dbReference type="RefSeq" id="WP_201938034.1">
    <property type="nucleotide sequence ID" value="NZ_JAERSG010000004.1"/>
</dbReference>
<keyword evidence="2" id="KW-1185">Reference proteome</keyword>
<reference evidence="1 2" key="1">
    <citation type="submission" date="2021-01" db="EMBL/GenBank/DDBJ databases">
        <title>Genome seq and assembly of Nocardiodes sp. G10.</title>
        <authorList>
            <person name="Chhetri G."/>
        </authorList>
    </citation>
    <scope>NUCLEOTIDE SEQUENCE [LARGE SCALE GENOMIC DNA]</scope>
    <source>
        <strain evidence="1 2">G10</strain>
    </source>
</reference>